<dbReference type="PANTHER" id="PTHR37299">
    <property type="entry name" value="TRANSCRIPTIONAL REGULATOR-RELATED"/>
    <property type="match status" value="1"/>
</dbReference>
<evidence type="ECO:0000256" key="1">
    <source>
        <dbReference type="SAM" id="Phobius"/>
    </source>
</evidence>
<keyword evidence="1" id="KW-0812">Transmembrane</keyword>
<dbReference type="PIRSF" id="PIRSF031767">
    <property type="entry name" value="MHYE_LytTR"/>
    <property type="match status" value="1"/>
</dbReference>
<feature type="transmembrane region" description="Helical" evidence="1">
    <location>
        <begin position="99"/>
        <end position="122"/>
    </location>
</feature>
<dbReference type="InterPro" id="IPR007492">
    <property type="entry name" value="LytTR_DNA-bd_dom"/>
</dbReference>
<dbReference type="EMBL" id="QUQO01000001">
    <property type="protein sequence ID" value="RFB05213.1"/>
    <property type="molecule type" value="Genomic_DNA"/>
</dbReference>
<dbReference type="AlphaFoldDB" id="A0A371RID3"/>
<reference evidence="3 4" key="1">
    <citation type="submission" date="2018-08" db="EMBL/GenBank/DDBJ databases">
        <title>Parvularcula sp. SM1705, isolated from surface water of the South Sea China.</title>
        <authorList>
            <person name="Sun L."/>
        </authorList>
    </citation>
    <scope>NUCLEOTIDE SEQUENCE [LARGE SCALE GENOMIC DNA]</scope>
    <source>
        <strain evidence="3 4">SM1705</strain>
    </source>
</reference>
<evidence type="ECO:0000313" key="4">
    <source>
        <dbReference type="Proteomes" id="UP000264589"/>
    </source>
</evidence>
<feature type="transmembrane region" description="Helical" evidence="1">
    <location>
        <begin position="70"/>
        <end position="87"/>
    </location>
</feature>
<dbReference type="InterPro" id="IPR046947">
    <property type="entry name" value="LytR-like"/>
</dbReference>
<keyword evidence="1" id="KW-1133">Transmembrane helix</keyword>
<organism evidence="3 4">
    <name type="scientific">Parvularcula marina</name>
    <dbReference type="NCBI Taxonomy" id="2292771"/>
    <lineage>
        <taxon>Bacteria</taxon>
        <taxon>Pseudomonadati</taxon>
        <taxon>Pseudomonadota</taxon>
        <taxon>Alphaproteobacteria</taxon>
        <taxon>Parvularculales</taxon>
        <taxon>Parvularculaceae</taxon>
        <taxon>Parvularcula</taxon>
    </lineage>
</organism>
<dbReference type="InParanoid" id="A0A371RID3"/>
<dbReference type="Pfam" id="PF04397">
    <property type="entry name" value="LytTR"/>
    <property type="match status" value="1"/>
</dbReference>
<feature type="domain" description="HTH LytTR-type" evidence="2">
    <location>
        <begin position="189"/>
        <end position="291"/>
    </location>
</feature>
<dbReference type="Proteomes" id="UP000264589">
    <property type="component" value="Unassembled WGS sequence"/>
</dbReference>
<sequence>MIGRLIKAMKRPSEEAGDPRAIDRRADWSAFLWFAIFGIAGQIIAVWSYATELDRAGDGSPVSRVMLWEFSSIFVILALFPLVRWIVSQATPGQHDWKRLVLFHVLGVIVYSGLHIFFFVILRKIGHALFWGEHYIFTDNPLRELTYEFRKDVMTYALIVVFIVLARQFEQMRADLATARRDAAATRQLSVKSGGRTLYVTIEDILTANSSGNYVELKTSVRTVTIRTTLSALSDQVAAAGGEAVRVHRSWLVNPKAMVELKPTGSGDAVAVMQNGDEVPVSRRFRDRLEAPATP</sequence>
<dbReference type="GO" id="GO:0003677">
    <property type="term" value="F:DNA binding"/>
    <property type="evidence" value="ECO:0007669"/>
    <property type="project" value="InterPro"/>
</dbReference>
<keyword evidence="1" id="KW-0472">Membrane</keyword>
<gene>
    <name evidence="3" type="ORF">DX908_08055</name>
</gene>
<evidence type="ECO:0000259" key="2">
    <source>
        <dbReference type="PROSITE" id="PS50930"/>
    </source>
</evidence>
<dbReference type="PANTHER" id="PTHR37299:SF1">
    <property type="entry name" value="STAGE 0 SPORULATION PROTEIN A HOMOLOG"/>
    <property type="match status" value="1"/>
</dbReference>
<feature type="transmembrane region" description="Helical" evidence="1">
    <location>
        <begin position="30"/>
        <end position="50"/>
    </location>
</feature>
<protein>
    <submittedName>
        <fullName evidence="3">LytTR family transcriptional regulator</fullName>
    </submittedName>
</protein>
<dbReference type="Gene3D" id="2.40.50.1020">
    <property type="entry name" value="LytTr DNA-binding domain"/>
    <property type="match status" value="1"/>
</dbReference>
<proteinExistence type="predicted"/>
<name>A0A371RID3_9PROT</name>
<keyword evidence="4" id="KW-1185">Reference proteome</keyword>
<comment type="caution">
    <text evidence="3">The sequence shown here is derived from an EMBL/GenBank/DDBJ whole genome shotgun (WGS) entry which is preliminary data.</text>
</comment>
<evidence type="ECO:0000313" key="3">
    <source>
        <dbReference type="EMBL" id="RFB05213.1"/>
    </source>
</evidence>
<dbReference type="GO" id="GO:0000156">
    <property type="term" value="F:phosphorelay response regulator activity"/>
    <property type="evidence" value="ECO:0007669"/>
    <property type="project" value="InterPro"/>
</dbReference>
<dbReference type="SMART" id="SM00850">
    <property type="entry name" value="LytTR"/>
    <property type="match status" value="1"/>
</dbReference>
<accession>A0A371RID3</accession>
<dbReference type="InterPro" id="IPR012379">
    <property type="entry name" value="LytTR_MHYE"/>
</dbReference>
<dbReference type="PROSITE" id="PS50930">
    <property type="entry name" value="HTH_LYTTR"/>
    <property type="match status" value="1"/>
</dbReference>